<organism evidence="1">
    <name type="scientific">Ignisphaera aggregans</name>
    <dbReference type="NCBI Taxonomy" id="334771"/>
    <lineage>
        <taxon>Archaea</taxon>
        <taxon>Thermoproteota</taxon>
        <taxon>Thermoprotei</taxon>
        <taxon>Desulfurococcales</taxon>
        <taxon>Desulfurococcaceae</taxon>
        <taxon>Ignisphaera</taxon>
    </lineage>
</organism>
<proteinExistence type="predicted"/>
<reference evidence="1" key="1">
    <citation type="journal article" date="2020" name="mSystems">
        <title>Genome- and Community-Level Interaction Insights into Carbon Utilization and Element Cycling Functions of Hydrothermarchaeota in Hydrothermal Sediment.</title>
        <authorList>
            <person name="Zhou Z."/>
            <person name="Liu Y."/>
            <person name="Xu W."/>
            <person name="Pan J."/>
            <person name="Luo Z.H."/>
            <person name="Li M."/>
        </authorList>
    </citation>
    <scope>NUCLEOTIDE SEQUENCE [LARGE SCALE GENOMIC DNA]</scope>
    <source>
        <strain evidence="1">SpSt-27</strain>
    </source>
</reference>
<name>A0A7J2T9X9_9CREN</name>
<dbReference type="EMBL" id="DSLL01000013">
    <property type="protein sequence ID" value="HEH30944.1"/>
    <property type="molecule type" value="Genomic_DNA"/>
</dbReference>
<dbReference type="AlphaFoldDB" id="A0A7J2T9X9"/>
<sequence>MGYLRDNYKEGIQPEAIFAIANSVITYLGMELIGRANLGEGALDMKTIDYKVVPVVDPIWLENYLKERGVFENFIRVTHKMLELKPADIEVEASRPERIEMEKYVLGSLGFSESDIRDLYRDLIELVKFRTERARRTGT</sequence>
<gene>
    <name evidence="1" type="ORF">ENP99_02370</name>
</gene>
<comment type="caution">
    <text evidence="1">The sequence shown here is derived from an EMBL/GenBank/DDBJ whole genome shotgun (WGS) entry which is preliminary data.</text>
</comment>
<accession>A0A7J2T9X9</accession>
<evidence type="ECO:0000313" key="1">
    <source>
        <dbReference type="EMBL" id="HEH30944.1"/>
    </source>
</evidence>
<protein>
    <submittedName>
        <fullName evidence="1">Uncharacterized protein</fullName>
    </submittedName>
</protein>